<dbReference type="Proteomes" id="UP001295469">
    <property type="component" value="Chromosome A06"/>
</dbReference>
<reference evidence="2" key="1">
    <citation type="submission" date="2021-01" db="EMBL/GenBank/DDBJ databases">
        <authorList>
            <consortium name="Genoscope - CEA"/>
            <person name="William W."/>
        </authorList>
    </citation>
    <scope>NUCLEOTIDE SEQUENCE</scope>
</reference>
<feature type="transmembrane region" description="Helical" evidence="1">
    <location>
        <begin position="33"/>
        <end position="61"/>
    </location>
</feature>
<sequence>ANKPLRQRQKGKSINTSVCNVLFKNNNKIQTGLFALATNLFVQSILFNLSILIVWGCWLPICLPTNTKSCLL</sequence>
<feature type="non-terminal residue" evidence="2">
    <location>
        <position position="72"/>
    </location>
</feature>
<organism evidence="2">
    <name type="scientific">Brassica napus</name>
    <name type="common">Rape</name>
    <dbReference type="NCBI Taxonomy" id="3708"/>
    <lineage>
        <taxon>Eukaryota</taxon>
        <taxon>Viridiplantae</taxon>
        <taxon>Streptophyta</taxon>
        <taxon>Embryophyta</taxon>
        <taxon>Tracheophyta</taxon>
        <taxon>Spermatophyta</taxon>
        <taxon>Magnoliopsida</taxon>
        <taxon>eudicotyledons</taxon>
        <taxon>Gunneridae</taxon>
        <taxon>Pentapetalae</taxon>
        <taxon>rosids</taxon>
        <taxon>malvids</taxon>
        <taxon>Brassicales</taxon>
        <taxon>Brassicaceae</taxon>
        <taxon>Brassiceae</taxon>
        <taxon>Brassica</taxon>
    </lineage>
</organism>
<keyword evidence="1" id="KW-0812">Transmembrane</keyword>
<keyword evidence="1" id="KW-1133">Transmembrane helix</keyword>
<name>A0A816S5E2_BRANA</name>
<evidence type="ECO:0000256" key="1">
    <source>
        <dbReference type="SAM" id="Phobius"/>
    </source>
</evidence>
<evidence type="ECO:0000313" key="2">
    <source>
        <dbReference type="EMBL" id="CAF2083696.1"/>
    </source>
</evidence>
<gene>
    <name evidence="2" type="ORF">DARMORV10_A06P13290.1</name>
</gene>
<feature type="non-terminal residue" evidence="2">
    <location>
        <position position="1"/>
    </location>
</feature>
<dbReference type="AlphaFoldDB" id="A0A816S5E2"/>
<dbReference type="EMBL" id="HG994360">
    <property type="protein sequence ID" value="CAF2083696.1"/>
    <property type="molecule type" value="Genomic_DNA"/>
</dbReference>
<protein>
    <submittedName>
        <fullName evidence="2">(rape) hypothetical protein</fullName>
    </submittedName>
</protein>
<accession>A0A816S5E2</accession>
<proteinExistence type="predicted"/>
<keyword evidence="1" id="KW-0472">Membrane</keyword>